<evidence type="ECO:0000256" key="4">
    <source>
        <dbReference type="ARBA" id="ARBA00022692"/>
    </source>
</evidence>
<dbReference type="PROSITE" id="PS50850">
    <property type="entry name" value="MFS"/>
    <property type="match status" value="1"/>
</dbReference>
<dbReference type="GO" id="GO:0005886">
    <property type="term" value="C:plasma membrane"/>
    <property type="evidence" value="ECO:0007669"/>
    <property type="project" value="UniProtKB-SubCell"/>
</dbReference>
<dbReference type="KEGG" id="gph:GEMMAAP_04605"/>
<dbReference type="NCBIfam" id="TIGR00924">
    <property type="entry name" value="yjdL_sub1_fam"/>
    <property type="match status" value="1"/>
</dbReference>
<accession>A0A143BGZ3</accession>
<keyword evidence="3" id="KW-1003">Cell membrane</keyword>
<dbReference type="PROSITE" id="PS01022">
    <property type="entry name" value="PTR2_1"/>
    <property type="match status" value="1"/>
</dbReference>
<feature type="transmembrane region" description="Helical" evidence="8">
    <location>
        <begin position="184"/>
        <end position="205"/>
    </location>
</feature>
<dbReference type="InterPro" id="IPR036259">
    <property type="entry name" value="MFS_trans_sf"/>
</dbReference>
<dbReference type="GO" id="GO:1904680">
    <property type="term" value="F:peptide transmembrane transporter activity"/>
    <property type="evidence" value="ECO:0007669"/>
    <property type="project" value="InterPro"/>
</dbReference>
<dbReference type="RefSeq" id="WP_026850041.1">
    <property type="nucleotide sequence ID" value="NZ_CP011454.1"/>
</dbReference>
<organism evidence="10 11">
    <name type="scientific">Gemmatimonas phototrophica</name>
    <dbReference type="NCBI Taxonomy" id="1379270"/>
    <lineage>
        <taxon>Bacteria</taxon>
        <taxon>Pseudomonadati</taxon>
        <taxon>Gemmatimonadota</taxon>
        <taxon>Gemmatimonadia</taxon>
        <taxon>Gemmatimonadales</taxon>
        <taxon>Gemmatimonadaceae</taxon>
        <taxon>Gemmatimonas</taxon>
    </lineage>
</organism>
<evidence type="ECO:0000256" key="2">
    <source>
        <dbReference type="ARBA" id="ARBA00022448"/>
    </source>
</evidence>
<feature type="transmembrane region" description="Helical" evidence="8">
    <location>
        <begin position="447"/>
        <end position="466"/>
    </location>
</feature>
<dbReference type="InterPro" id="IPR050171">
    <property type="entry name" value="MFS_Transporters"/>
</dbReference>
<dbReference type="Proteomes" id="UP000076404">
    <property type="component" value="Chromosome"/>
</dbReference>
<evidence type="ECO:0000256" key="1">
    <source>
        <dbReference type="ARBA" id="ARBA00004651"/>
    </source>
</evidence>
<dbReference type="EMBL" id="CP011454">
    <property type="protein sequence ID" value="AMW04316.1"/>
    <property type="molecule type" value="Genomic_DNA"/>
</dbReference>
<dbReference type="InterPro" id="IPR000109">
    <property type="entry name" value="POT_fam"/>
</dbReference>
<dbReference type="InterPro" id="IPR005279">
    <property type="entry name" value="Dipep/tripep_permease"/>
</dbReference>
<dbReference type="InterPro" id="IPR020846">
    <property type="entry name" value="MFS_dom"/>
</dbReference>
<keyword evidence="5" id="KW-0571">Peptide transport</keyword>
<evidence type="ECO:0000313" key="11">
    <source>
        <dbReference type="Proteomes" id="UP000076404"/>
    </source>
</evidence>
<feature type="transmembrane region" description="Helical" evidence="8">
    <location>
        <begin position="341"/>
        <end position="365"/>
    </location>
</feature>
<feature type="transmembrane region" description="Helical" evidence="8">
    <location>
        <begin position="238"/>
        <end position="256"/>
    </location>
</feature>
<feature type="transmembrane region" description="Helical" evidence="8">
    <location>
        <begin position="59"/>
        <end position="79"/>
    </location>
</feature>
<dbReference type="OrthoDB" id="9772725at2"/>
<feature type="domain" description="Major facilitator superfamily (MFS) profile" evidence="9">
    <location>
        <begin position="1"/>
        <end position="509"/>
    </location>
</feature>
<dbReference type="Gene3D" id="1.20.1250.20">
    <property type="entry name" value="MFS general substrate transporter like domains"/>
    <property type="match status" value="1"/>
</dbReference>
<feature type="transmembrane region" description="Helical" evidence="8">
    <location>
        <begin position="262"/>
        <end position="284"/>
    </location>
</feature>
<proteinExistence type="predicted"/>
<evidence type="ECO:0000256" key="7">
    <source>
        <dbReference type="ARBA" id="ARBA00023136"/>
    </source>
</evidence>
<dbReference type="Pfam" id="PF00854">
    <property type="entry name" value="PTR2"/>
    <property type="match status" value="1"/>
</dbReference>
<reference evidence="10 11" key="2">
    <citation type="journal article" date="2016" name="Environ. Microbiol. Rep.">
        <title>Metagenomic evidence for the presence of phototrophic Gemmatimonadetes bacteria in diverse environments.</title>
        <authorList>
            <person name="Zeng Y."/>
            <person name="Baumbach J."/>
            <person name="Barbosa E.G."/>
            <person name="Azevedo V."/>
            <person name="Zhang C."/>
            <person name="Koblizek M."/>
        </authorList>
    </citation>
    <scope>NUCLEOTIDE SEQUENCE [LARGE SCALE GENOMIC DNA]</scope>
    <source>
        <strain evidence="10 11">AP64</strain>
    </source>
</reference>
<comment type="subcellular location">
    <subcellularLocation>
        <location evidence="1">Cell membrane</location>
        <topology evidence="1">Multi-pass membrane protein</topology>
    </subcellularLocation>
</comment>
<dbReference type="CDD" id="cd17346">
    <property type="entry name" value="MFS_DtpA_like"/>
    <property type="match status" value="1"/>
</dbReference>
<dbReference type="STRING" id="1379270.GEMMAAP_04605"/>
<keyword evidence="4 8" id="KW-0812">Transmembrane</keyword>
<feature type="transmembrane region" description="Helical" evidence="8">
    <location>
        <begin position="407"/>
        <end position="426"/>
    </location>
</feature>
<gene>
    <name evidence="10" type="ORF">GEMMAAP_04605</name>
</gene>
<dbReference type="PANTHER" id="PTHR23517">
    <property type="entry name" value="RESISTANCE PROTEIN MDTM, PUTATIVE-RELATED-RELATED"/>
    <property type="match status" value="1"/>
</dbReference>
<evidence type="ECO:0000259" key="9">
    <source>
        <dbReference type="PROSITE" id="PS50850"/>
    </source>
</evidence>
<evidence type="ECO:0000256" key="8">
    <source>
        <dbReference type="SAM" id="Phobius"/>
    </source>
</evidence>
<name>A0A143BGZ3_9BACT</name>
<reference evidence="10 11" key="1">
    <citation type="journal article" date="2014" name="Proc. Natl. Acad. Sci. U.S.A.">
        <title>Functional type 2 photosynthetic reaction centers found in the rare bacterial phylum Gemmatimonadetes.</title>
        <authorList>
            <person name="Zeng Y."/>
            <person name="Feng F."/>
            <person name="Medova H."/>
            <person name="Dean J."/>
            <person name="Koblizek M."/>
        </authorList>
    </citation>
    <scope>NUCLEOTIDE SEQUENCE [LARGE SCALE GENOMIC DNA]</scope>
    <source>
        <strain evidence="10 11">AP64</strain>
    </source>
</reference>
<dbReference type="GO" id="GO:0006857">
    <property type="term" value="P:oligopeptide transport"/>
    <property type="evidence" value="ECO:0007669"/>
    <property type="project" value="InterPro"/>
</dbReference>
<sequence length="509" mass="54166">MSTAVTNDRSFFGHPKGLGLLFATEMWERFSYYGLRPLLVLFMAAALNEGGFGFERTQASAIVGIYAASVYLASLPGGWIADRWLGLRRAILIGAVLITGGHLAIGVSGFAGPGIGKSFFFLGLVLIVLGTGLLKPNISAIVGDLYPEGGARRDAGFSIFYMGINTGAFVGQLVTGYLGERVSWHWGFGAAGIGMAFGLLSFWFFAKKLLGPIGEDIVRNPDATAQAKQESMVRTSTFAGLGVLALVFALASSGVVDIDPLAIGSVMTFVLVGIAVAFFAYIFAFGGLTSDEKKRSGVIFVLFVFAAIFWAAFEQAPTSLQLFANDFTDRNLFGFSIPATWFQSVNSLFIILFSPIFAALWLGLAKKNLELSSPAKFALGLALAGIGFQLMVFAANKVVAGGGSVLVSPWWLIFSYLFQTWGELCLSPVGLSSMTKLAPRRYVGQMMGIWFLAASVGNLVAGLVGGHVDPSKLEQTPAVFSGTAIALFVSTAILLAMVIPIRKMMANVK</sequence>
<keyword evidence="2" id="KW-0813">Transport</keyword>
<feature type="transmembrane region" description="Helical" evidence="8">
    <location>
        <begin position="478"/>
        <end position="499"/>
    </location>
</feature>
<feature type="transmembrane region" description="Helical" evidence="8">
    <location>
        <begin position="155"/>
        <end position="178"/>
    </location>
</feature>
<dbReference type="eggNOG" id="COG3104">
    <property type="taxonomic scope" value="Bacteria"/>
</dbReference>
<dbReference type="AlphaFoldDB" id="A0A143BGZ3"/>
<evidence type="ECO:0000313" key="10">
    <source>
        <dbReference type="EMBL" id="AMW04316.1"/>
    </source>
</evidence>
<feature type="transmembrane region" description="Helical" evidence="8">
    <location>
        <begin position="91"/>
        <end position="112"/>
    </location>
</feature>
<dbReference type="PANTHER" id="PTHR23517:SF15">
    <property type="entry name" value="PROTON-DEPENDENT OLIGOPEPTIDE FAMILY TRANSPORT PROTEIN"/>
    <property type="match status" value="1"/>
</dbReference>
<protein>
    <recommendedName>
        <fullName evidence="9">Major facilitator superfamily (MFS) profile domain-containing protein</fullName>
    </recommendedName>
</protein>
<feature type="transmembrane region" description="Helical" evidence="8">
    <location>
        <begin position="118"/>
        <end position="134"/>
    </location>
</feature>
<keyword evidence="5" id="KW-0653">Protein transport</keyword>
<keyword evidence="7 8" id="KW-0472">Membrane</keyword>
<keyword evidence="6 8" id="KW-1133">Transmembrane helix</keyword>
<keyword evidence="11" id="KW-1185">Reference proteome</keyword>
<feature type="transmembrane region" description="Helical" evidence="8">
    <location>
        <begin position="30"/>
        <end position="47"/>
    </location>
</feature>
<feature type="transmembrane region" description="Helical" evidence="8">
    <location>
        <begin position="377"/>
        <end position="395"/>
    </location>
</feature>
<evidence type="ECO:0000256" key="6">
    <source>
        <dbReference type="ARBA" id="ARBA00022989"/>
    </source>
</evidence>
<evidence type="ECO:0000256" key="5">
    <source>
        <dbReference type="ARBA" id="ARBA00022856"/>
    </source>
</evidence>
<evidence type="ECO:0000256" key="3">
    <source>
        <dbReference type="ARBA" id="ARBA00022475"/>
    </source>
</evidence>
<dbReference type="SUPFAM" id="SSF103473">
    <property type="entry name" value="MFS general substrate transporter"/>
    <property type="match status" value="2"/>
</dbReference>
<feature type="transmembrane region" description="Helical" evidence="8">
    <location>
        <begin position="296"/>
        <end position="313"/>
    </location>
</feature>
<dbReference type="InterPro" id="IPR018456">
    <property type="entry name" value="PTR2_symporter_CS"/>
</dbReference>